<dbReference type="Gene3D" id="3.30.1360.200">
    <property type="match status" value="1"/>
</dbReference>
<name>A0ABV6ZUF2_9PROT</name>
<dbReference type="HAMAP" id="MF_01463_B">
    <property type="entry name" value="SecD_B"/>
    <property type="match status" value="1"/>
</dbReference>
<dbReference type="PANTHER" id="PTHR30081">
    <property type="entry name" value="PROTEIN-EXPORT MEMBRANE PROTEIN SEC"/>
    <property type="match status" value="1"/>
</dbReference>
<comment type="subunit">
    <text evidence="9">Forms a complex with SecF. Part of the essential Sec protein translocation apparatus which comprises SecA, SecYEG and auxiliary proteins SecDF-YajC and YidC.</text>
</comment>
<evidence type="ECO:0000259" key="12">
    <source>
        <dbReference type="Pfam" id="PF22599"/>
    </source>
</evidence>
<dbReference type="Pfam" id="PF21760">
    <property type="entry name" value="SecD_1st"/>
    <property type="match status" value="1"/>
</dbReference>
<proteinExistence type="inferred from homology"/>
<reference evidence="14" key="1">
    <citation type="journal article" date="2019" name="Int. J. Syst. Evol. Microbiol.">
        <title>The Global Catalogue of Microorganisms (GCM) 10K type strain sequencing project: providing services to taxonomists for standard genome sequencing and annotation.</title>
        <authorList>
            <consortium name="The Broad Institute Genomics Platform"/>
            <consortium name="The Broad Institute Genome Sequencing Center for Infectious Disease"/>
            <person name="Wu L."/>
            <person name="Ma J."/>
        </authorList>
    </citation>
    <scope>NUCLEOTIDE SEQUENCE [LARGE SCALE GENOMIC DNA]</scope>
    <source>
        <strain evidence="14">KCTC 52487</strain>
    </source>
</reference>
<feature type="transmembrane region" description="Helical" evidence="9">
    <location>
        <begin position="443"/>
        <end position="462"/>
    </location>
</feature>
<feature type="domain" description="Protein translocase subunit SecDF P1" evidence="11">
    <location>
        <begin position="182"/>
        <end position="240"/>
    </location>
</feature>
<accession>A0ABV6ZUF2</accession>
<evidence type="ECO:0000256" key="3">
    <source>
        <dbReference type="ARBA" id="ARBA00022475"/>
    </source>
</evidence>
<keyword evidence="6 9" id="KW-1133">Transmembrane helix</keyword>
<dbReference type="RefSeq" id="WP_343163956.1">
    <property type="nucleotide sequence ID" value="NZ_JBHRSV010000001.1"/>
</dbReference>
<comment type="subcellular location">
    <subcellularLocation>
        <location evidence="1 9">Cell membrane</location>
        <topology evidence="1 9">Multi-pass membrane protein</topology>
    </subcellularLocation>
</comment>
<keyword evidence="7 9" id="KW-0811">Translocation</keyword>
<keyword evidence="2 9" id="KW-0813">Transport</keyword>
<evidence type="ECO:0000256" key="6">
    <source>
        <dbReference type="ARBA" id="ARBA00022989"/>
    </source>
</evidence>
<dbReference type="InterPro" id="IPR001036">
    <property type="entry name" value="Acrflvin-R"/>
</dbReference>
<keyword evidence="14" id="KW-1185">Reference proteome</keyword>
<gene>
    <name evidence="9 13" type="primary">secD</name>
    <name evidence="13" type="ORF">ACFOOR_03040</name>
</gene>
<comment type="similarity">
    <text evidence="9">Belongs to the SecD/SecF family. SecD subfamily.</text>
</comment>
<evidence type="ECO:0000313" key="14">
    <source>
        <dbReference type="Proteomes" id="UP001595379"/>
    </source>
</evidence>
<keyword evidence="5 9" id="KW-0653">Protein transport</keyword>
<feature type="domain" description="SecDF P1 head subdomain" evidence="12">
    <location>
        <begin position="258"/>
        <end position="369"/>
    </location>
</feature>
<dbReference type="InterPro" id="IPR048631">
    <property type="entry name" value="SecD_1st"/>
</dbReference>
<evidence type="ECO:0000256" key="4">
    <source>
        <dbReference type="ARBA" id="ARBA00022692"/>
    </source>
</evidence>
<dbReference type="SUPFAM" id="SSF82866">
    <property type="entry name" value="Multidrug efflux transporter AcrB transmembrane domain"/>
    <property type="match status" value="1"/>
</dbReference>
<keyword evidence="8 9" id="KW-0472">Membrane</keyword>
<evidence type="ECO:0000256" key="1">
    <source>
        <dbReference type="ARBA" id="ARBA00004651"/>
    </source>
</evidence>
<keyword evidence="3 9" id="KW-1003">Cell membrane</keyword>
<dbReference type="Proteomes" id="UP001595379">
    <property type="component" value="Unassembled WGS sequence"/>
</dbReference>
<dbReference type="PRINTS" id="PR00702">
    <property type="entry name" value="ACRIFLAVINRP"/>
</dbReference>
<dbReference type="Gene3D" id="1.20.1640.10">
    <property type="entry name" value="Multidrug efflux transporter AcrB transmembrane domain"/>
    <property type="match status" value="1"/>
</dbReference>
<feature type="transmembrane region" description="Helical" evidence="9">
    <location>
        <begin position="419"/>
        <end position="437"/>
    </location>
</feature>
<dbReference type="EMBL" id="JBHRSV010000001">
    <property type="protein sequence ID" value="MFC2925075.1"/>
    <property type="molecule type" value="Genomic_DNA"/>
</dbReference>
<keyword evidence="4 9" id="KW-0812">Transmembrane</keyword>
<evidence type="ECO:0000256" key="7">
    <source>
        <dbReference type="ARBA" id="ARBA00023010"/>
    </source>
</evidence>
<dbReference type="NCBIfam" id="TIGR01129">
    <property type="entry name" value="secD"/>
    <property type="match status" value="1"/>
</dbReference>
<dbReference type="InterPro" id="IPR055344">
    <property type="entry name" value="SecD_SecF_C_bact"/>
</dbReference>
<evidence type="ECO:0000313" key="13">
    <source>
        <dbReference type="EMBL" id="MFC2925075.1"/>
    </source>
</evidence>
<feature type="transmembrane region" description="Helical" evidence="9">
    <location>
        <begin position="483"/>
        <end position="509"/>
    </location>
</feature>
<comment type="caution">
    <text evidence="9">Lacks conserved residue(s) required for the propagation of feature annotation.</text>
</comment>
<feature type="transmembrane region" description="Helical" evidence="9">
    <location>
        <begin position="393"/>
        <end position="412"/>
    </location>
</feature>
<evidence type="ECO:0000256" key="9">
    <source>
        <dbReference type="HAMAP-Rule" id="MF_01463"/>
    </source>
</evidence>
<comment type="caution">
    <text evidence="13">The sequence shown here is derived from an EMBL/GenBank/DDBJ whole genome shotgun (WGS) entry which is preliminary data.</text>
</comment>
<dbReference type="InterPro" id="IPR054384">
    <property type="entry name" value="SecDF_P1_head"/>
</dbReference>
<dbReference type="PANTHER" id="PTHR30081:SF1">
    <property type="entry name" value="PROTEIN TRANSLOCASE SUBUNIT SECD"/>
    <property type="match status" value="1"/>
</dbReference>
<sequence length="552" mass="59253">MLYFSPWKIFLILAVVLLGVLFSIPNLVPANERFVVRNEQVTDEPRGIWAFPLVPHNSVNLGLDLRGGAHLVFEVNLDEVKEDRLENLAEEASVALRQAPVINVRRPSVVGEEVVVRVARAEDMDAAWDRLQDLSQPVGNNALAQQGGFGAQTVAFTRDDAERIIRLTITPEALEEIQTRTVTQSIEVIRRRIDETGLTEPTIARQGDNRVLVQVPGEANPQRIIELVNTTARMTFHLVDSTVTIDASGQGRTPPGVEIMPTENPGEPFLAVQRRAMVDGENLTNASATAQNGQPVVQFQFDTAGATAFGRATSQNVGRRFAIVLDDVIISAPRIRGPILGGSGIIEGGFTYESANDLAILLNAGALPASLTPVEQRTVTAGLGQDQIRAGTLAVIVGFLAVMIFMLAAYGVFGIFSNLALLVNVTLILGALSGLQASLTLPGIAGIILTIGMAVDANVLIYERIREEARAGRSPANAIETGYSRALSAILDANITTFIAAAVLFMLGAGPVRGFAVTLGIGIITSVFTAFLLSRFMVAIWFKAFKPQKLGF</sequence>
<organism evidence="13 14">
    <name type="scientific">Hyphobacterium vulgare</name>
    <dbReference type="NCBI Taxonomy" id="1736751"/>
    <lineage>
        <taxon>Bacteria</taxon>
        <taxon>Pseudomonadati</taxon>
        <taxon>Pseudomonadota</taxon>
        <taxon>Alphaproteobacteria</taxon>
        <taxon>Maricaulales</taxon>
        <taxon>Maricaulaceae</taxon>
        <taxon>Hyphobacterium</taxon>
    </lineage>
</organism>
<comment type="function">
    <text evidence="9">Part of the Sec protein translocase complex. Interacts with the SecYEG preprotein conducting channel. SecDF uses the proton motive force (PMF) to complete protein translocation after the ATP-dependent function of SecA.</text>
</comment>
<dbReference type="InterPro" id="IPR005791">
    <property type="entry name" value="SecD"/>
</dbReference>
<dbReference type="InterPro" id="IPR022813">
    <property type="entry name" value="SecD/SecF_arch_bac"/>
</dbReference>
<protein>
    <recommendedName>
        <fullName evidence="9">Protein translocase subunit SecD</fullName>
    </recommendedName>
</protein>
<dbReference type="Gene3D" id="3.30.70.3400">
    <property type="match status" value="2"/>
</dbReference>
<dbReference type="InterPro" id="IPR048634">
    <property type="entry name" value="SecD_SecF_C"/>
</dbReference>
<evidence type="ECO:0000256" key="8">
    <source>
        <dbReference type="ARBA" id="ARBA00023136"/>
    </source>
</evidence>
<evidence type="ECO:0000256" key="2">
    <source>
        <dbReference type="ARBA" id="ARBA00022448"/>
    </source>
</evidence>
<dbReference type="Pfam" id="PF02355">
    <property type="entry name" value="SecD_SecF_C"/>
    <property type="match status" value="1"/>
</dbReference>
<feature type="transmembrane region" description="Helical" evidence="9">
    <location>
        <begin position="515"/>
        <end position="542"/>
    </location>
</feature>
<dbReference type="NCBIfam" id="TIGR00916">
    <property type="entry name" value="2A0604s01"/>
    <property type="match status" value="1"/>
</dbReference>
<evidence type="ECO:0000259" key="11">
    <source>
        <dbReference type="Pfam" id="PF21760"/>
    </source>
</evidence>
<evidence type="ECO:0000259" key="10">
    <source>
        <dbReference type="Pfam" id="PF02355"/>
    </source>
</evidence>
<evidence type="ECO:0000256" key="5">
    <source>
        <dbReference type="ARBA" id="ARBA00022927"/>
    </source>
</evidence>
<dbReference type="Pfam" id="PF22599">
    <property type="entry name" value="SecDF_P1_head"/>
    <property type="match status" value="1"/>
</dbReference>
<feature type="domain" description="Protein export membrane protein SecD/SecF C-terminal" evidence="10">
    <location>
        <begin position="374"/>
        <end position="540"/>
    </location>
</feature>